<evidence type="ECO:0000256" key="1">
    <source>
        <dbReference type="SAM" id="Phobius"/>
    </source>
</evidence>
<keyword evidence="1" id="KW-0472">Membrane</keyword>
<evidence type="ECO:0000313" key="3">
    <source>
        <dbReference type="Proteomes" id="UP000324800"/>
    </source>
</evidence>
<gene>
    <name evidence="2" type="ORF">EZS28_044063</name>
</gene>
<feature type="transmembrane region" description="Helical" evidence="1">
    <location>
        <begin position="58"/>
        <end position="77"/>
    </location>
</feature>
<dbReference type="AlphaFoldDB" id="A0A5J4TR75"/>
<organism evidence="2 3">
    <name type="scientific">Streblomastix strix</name>
    <dbReference type="NCBI Taxonomy" id="222440"/>
    <lineage>
        <taxon>Eukaryota</taxon>
        <taxon>Metamonada</taxon>
        <taxon>Preaxostyla</taxon>
        <taxon>Oxymonadida</taxon>
        <taxon>Streblomastigidae</taxon>
        <taxon>Streblomastix</taxon>
    </lineage>
</organism>
<keyword evidence="1" id="KW-1133">Transmembrane helix</keyword>
<name>A0A5J4TR75_9EUKA</name>
<protein>
    <submittedName>
        <fullName evidence="2">Uncharacterized protein</fullName>
    </submittedName>
</protein>
<proteinExistence type="predicted"/>
<sequence length="95" mass="10269">MVGSASMLKDSEPLSIQGMVLCSVVWRFLENPDCSRSFGAALVDLSSSFLYLEPITESLVWIFVGFVVPFVIAEPLFSWSFAPPQAKVPVSGAAP</sequence>
<dbReference type="EMBL" id="SNRW01026984">
    <property type="protein sequence ID" value="KAA6360409.1"/>
    <property type="molecule type" value="Genomic_DNA"/>
</dbReference>
<evidence type="ECO:0000313" key="2">
    <source>
        <dbReference type="EMBL" id="KAA6360409.1"/>
    </source>
</evidence>
<reference evidence="2 3" key="1">
    <citation type="submission" date="2019-03" db="EMBL/GenBank/DDBJ databases">
        <title>Single cell metagenomics reveals metabolic interactions within the superorganism composed of flagellate Streblomastix strix and complex community of Bacteroidetes bacteria on its surface.</title>
        <authorList>
            <person name="Treitli S.C."/>
            <person name="Kolisko M."/>
            <person name="Husnik F."/>
            <person name="Keeling P."/>
            <person name="Hampl V."/>
        </authorList>
    </citation>
    <scope>NUCLEOTIDE SEQUENCE [LARGE SCALE GENOMIC DNA]</scope>
    <source>
        <strain evidence="2">ST1C</strain>
    </source>
</reference>
<dbReference type="Proteomes" id="UP000324800">
    <property type="component" value="Unassembled WGS sequence"/>
</dbReference>
<keyword evidence="1" id="KW-0812">Transmembrane</keyword>
<accession>A0A5J4TR75</accession>
<comment type="caution">
    <text evidence="2">The sequence shown here is derived from an EMBL/GenBank/DDBJ whole genome shotgun (WGS) entry which is preliminary data.</text>
</comment>